<evidence type="ECO:0000256" key="7">
    <source>
        <dbReference type="ARBA" id="ARBA00023098"/>
    </source>
</evidence>
<keyword evidence="4" id="KW-0732">Signal</keyword>
<comment type="subcellular location">
    <subcellularLocation>
        <location evidence="1">Secreted</location>
    </subcellularLocation>
</comment>
<evidence type="ECO:0000259" key="9">
    <source>
        <dbReference type="Pfam" id="PF25597"/>
    </source>
</evidence>
<dbReference type="InterPro" id="IPR035669">
    <property type="entry name" value="SGNH_plant_lipase-like"/>
</dbReference>
<keyword evidence="11" id="KW-1185">Reference proteome</keyword>
<evidence type="ECO:0000313" key="10">
    <source>
        <dbReference type="EMBL" id="TXG53706.1"/>
    </source>
</evidence>
<dbReference type="InterPro" id="IPR057670">
    <property type="entry name" value="SH3_retrovirus"/>
</dbReference>
<evidence type="ECO:0000256" key="6">
    <source>
        <dbReference type="ARBA" id="ARBA00022963"/>
    </source>
</evidence>
<feature type="region of interest" description="Disordered" evidence="8">
    <location>
        <begin position="38"/>
        <end position="97"/>
    </location>
</feature>
<name>A0A5C7HC08_9ROSI</name>
<keyword evidence="3" id="KW-0964">Secreted</keyword>
<gene>
    <name evidence="10" type="ORF">EZV62_018962</name>
</gene>
<dbReference type="CDD" id="cd01837">
    <property type="entry name" value="SGNH_plant_lipase_like"/>
    <property type="match status" value="1"/>
</dbReference>
<dbReference type="GO" id="GO:0016788">
    <property type="term" value="F:hydrolase activity, acting on ester bonds"/>
    <property type="evidence" value="ECO:0007669"/>
    <property type="project" value="InterPro"/>
</dbReference>
<dbReference type="InterPro" id="IPR036514">
    <property type="entry name" value="SGNH_hydro_sf"/>
</dbReference>
<dbReference type="Gene3D" id="3.40.50.1110">
    <property type="entry name" value="SGNH hydrolase"/>
    <property type="match status" value="1"/>
</dbReference>
<dbReference type="Pfam" id="PF25597">
    <property type="entry name" value="SH3_retrovirus"/>
    <property type="match status" value="1"/>
</dbReference>
<evidence type="ECO:0000256" key="3">
    <source>
        <dbReference type="ARBA" id="ARBA00022525"/>
    </source>
</evidence>
<keyword evidence="5" id="KW-0378">Hydrolase</keyword>
<evidence type="ECO:0000313" key="11">
    <source>
        <dbReference type="Proteomes" id="UP000323000"/>
    </source>
</evidence>
<dbReference type="EMBL" id="VAHF01000009">
    <property type="protein sequence ID" value="TXG53706.1"/>
    <property type="molecule type" value="Genomic_DNA"/>
</dbReference>
<comment type="caution">
    <text evidence="10">The sequence shown here is derived from an EMBL/GenBank/DDBJ whole genome shotgun (WGS) entry which is preliminary data.</text>
</comment>
<evidence type="ECO:0000256" key="4">
    <source>
        <dbReference type="ARBA" id="ARBA00022729"/>
    </source>
</evidence>
<dbReference type="GO" id="GO:0005576">
    <property type="term" value="C:extracellular region"/>
    <property type="evidence" value="ECO:0007669"/>
    <property type="project" value="UniProtKB-SubCell"/>
</dbReference>
<dbReference type="Proteomes" id="UP000323000">
    <property type="component" value="Chromosome 9"/>
</dbReference>
<dbReference type="OrthoDB" id="1683520at2759"/>
<evidence type="ECO:0000256" key="8">
    <source>
        <dbReference type="SAM" id="MobiDB-lite"/>
    </source>
</evidence>
<dbReference type="InterPro" id="IPR001087">
    <property type="entry name" value="GDSL"/>
</dbReference>
<feature type="compositionally biased region" description="Polar residues" evidence="8">
    <location>
        <begin position="57"/>
        <end position="70"/>
    </location>
</feature>
<reference evidence="11" key="1">
    <citation type="journal article" date="2019" name="Gigascience">
        <title>De novo genome assembly of the endangered Acer yangbiense, a plant species with extremely small populations endemic to Yunnan Province, China.</title>
        <authorList>
            <person name="Yang J."/>
            <person name="Wariss H.M."/>
            <person name="Tao L."/>
            <person name="Zhang R."/>
            <person name="Yun Q."/>
            <person name="Hollingsworth P."/>
            <person name="Dao Z."/>
            <person name="Luo G."/>
            <person name="Guo H."/>
            <person name="Ma Y."/>
            <person name="Sun W."/>
        </authorList>
    </citation>
    <scope>NUCLEOTIDE SEQUENCE [LARGE SCALE GENOMIC DNA]</scope>
    <source>
        <strain evidence="11">cv. Malutang</strain>
    </source>
</reference>
<evidence type="ECO:0000256" key="2">
    <source>
        <dbReference type="ARBA" id="ARBA00008668"/>
    </source>
</evidence>
<organism evidence="10 11">
    <name type="scientific">Acer yangbiense</name>
    <dbReference type="NCBI Taxonomy" id="1000413"/>
    <lineage>
        <taxon>Eukaryota</taxon>
        <taxon>Viridiplantae</taxon>
        <taxon>Streptophyta</taxon>
        <taxon>Embryophyta</taxon>
        <taxon>Tracheophyta</taxon>
        <taxon>Spermatophyta</taxon>
        <taxon>Magnoliopsida</taxon>
        <taxon>eudicotyledons</taxon>
        <taxon>Gunneridae</taxon>
        <taxon>Pentapetalae</taxon>
        <taxon>rosids</taxon>
        <taxon>malvids</taxon>
        <taxon>Sapindales</taxon>
        <taxon>Sapindaceae</taxon>
        <taxon>Hippocastanoideae</taxon>
        <taxon>Acereae</taxon>
        <taxon>Acer</taxon>
    </lineage>
</organism>
<comment type="similarity">
    <text evidence="2">Belongs to the 'GDSL' lipolytic enzyme family.</text>
</comment>
<evidence type="ECO:0000256" key="5">
    <source>
        <dbReference type="ARBA" id="ARBA00022801"/>
    </source>
</evidence>
<dbReference type="Pfam" id="PF00657">
    <property type="entry name" value="Lipase_GDSL"/>
    <property type="match status" value="1"/>
</dbReference>
<keyword evidence="7" id="KW-0443">Lipid metabolism</keyword>
<dbReference type="PANTHER" id="PTHR45650">
    <property type="entry name" value="GDSL-LIKE LIPASE/ACYLHYDROLASE-RELATED"/>
    <property type="match status" value="1"/>
</dbReference>
<dbReference type="GO" id="GO:0016042">
    <property type="term" value="P:lipid catabolic process"/>
    <property type="evidence" value="ECO:0007669"/>
    <property type="project" value="UniProtKB-KW"/>
</dbReference>
<dbReference type="SUPFAM" id="SSF52266">
    <property type="entry name" value="SGNH hydrolase"/>
    <property type="match status" value="1"/>
</dbReference>
<sequence>MGYRLYNPITKKVIFSRDVIFEDNESWNWDQTKASRSAELISEEETREVAVEPQIPRDQQTPQRGSSSPQRYDAPLPIERDFSDMMPRGTRSLEDLPGEEKSKAKVVRREMDEELFFFYYSFEMWYLVTLLSLSSLVNGGGVPQVPCYFIFGASLYDNGNNNAFVTAARANYPPYGIDFRRGPTGRFTDGRNTADIIAELLGFDNYIPSFASARGQDILKGVNYASGSSGIRDETGQHLGARISMNQQLLNHQSTISRIVSILGDDESASKLLSKCIYTVGIGNNDYIGNYFSRFYPTRSIYTLERYAEILIQQYSQQLKTLYNYGARKVALFGVPPLGCSPIIIAMLGTNGSLCVDIVNKAIQLFNAGLIPLIDELNKNQQDAKFIYLNSYHITKTPTTGFKFTNTPCCEVGGNINTLMLCIPFRTPCQNRSDYMYWDAVHPTEAANVMVAGRSYVNLDPSDTYPIDIHRLAQL</sequence>
<accession>A0A5C7HC08</accession>
<dbReference type="InterPro" id="IPR051238">
    <property type="entry name" value="GDSL_esterase/lipase"/>
</dbReference>
<evidence type="ECO:0000256" key="1">
    <source>
        <dbReference type="ARBA" id="ARBA00004613"/>
    </source>
</evidence>
<keyword evidence="6" id="KW-0442">Lipid degradation</keyword>
<feature type="domain" description="Retroviral polymerase SH3-like" evidence="9">
    <location>
        <begin position="2"/>
        <end position="33"/>
    </location>
</feature>
<protein>
    <recommendedName>
        <fullName evidence="9">Retroviral polymerase SH3-like domain-containing protein</fullName>
    </recommendedName>
</protein>
<dbReference type="AlphaFoldDB" id="A0A5C7HC08"/>
<dbReference type="PANTHER" id="PTHR45650:SF9">
    <property type="entry name" value="SGNH HYDROLASE-TYPE ESTERASE DOMAIN-CONTAINING PROTEIN"/>
    <property type="match status" value="1"/>
</dbReference>
<proteinExistence type="inferred from homology"/>